<dbReference type="Proteomes" id="UP001249851">
    <property type="component" value="Unassembled WGS sequence"/>
</dbReference>
<evidence type="ECO:0000259" key="2">
    <source>
        <dbReference type="PROSITE" id="PS50966"/>
    </source>
</evidence>
<dbReference type="Pfam" id="PF25572">
    <property type="entry name" value="TPR_ZSWIM8"/>
    <property type="match status" value="1"/>
</dbReference>
<proteinExistence type="predicted"/>
<accession>A0AAD9PZA5</accession>
<dbReference type="EMBL" id="JARQWQ010000093">
    <property type="protein sequence ID" value="KAK2551835.1"/>
    <property type="molecule type" value="Genomic_DNA"/>
</dbReference>
<keyword evidence="4" id="KW-1185">Reference proteome</keyword>
<gene>
    <name evidence="3" type="ORF">P5673_027263</name>
</gene>
<dbReference type="GO" id="GO:0008270">
    <property type="term" value="F:zinc ion binding"/>
    <property type="evidence" value="ECO:0007669"/>
    <property type="project" value="UniProtKB-KW"/>
</dbReference>
<name>A0AAD9PZA5_ACRCE</name>
<dbReference type="PROSITE" id="PS50966">
    <property type="entry name" value="ZF_SWIM"/>
    <property type="match status" value="1"/>
</dbReference>
<feature type="domain" description="SWIM-type" evidence="2">
    <location>
        <begin position="165"/>
        <end position="201"/>
    </location>
</feature>
<protein>
    <submittedName>
        <fullName evidence="3">Zinc finger SWIM domain-containing protein 8-like protein</fullName>
    </submittedName>
</protein>
<dbReference type="InterPro" id="IPR007527">
    <property type="entry name" value="Znf_SWIM"/>
</dbReference>
<keyword evidence="1" id="KW-0862">Zinc</keyword>
<evidence type="ECO:0000313" key="4">
    <source>
        <dbReference type="Proteomes" id="UP001249851"/>
    </source>
</evidence>
<dbReference type="InterPro" id="IPR057945">
    <property type="entry name" value="TPR_ZSWIM8"/>
</dbReference>
<comment type="caution">
    <text evidence="3">The sequence shown here is derived from an EMBL/GenBank/DDBJ whole genome shotgun (WGS) entry which is preliminary data.</text>
</comment>
<dbReference type="PANTHER" id="PTHR22619:SF1">
    <property type="entry name" value="ZINC FINGER SWIM DOMAIN-CONTAINING PROTEIN 8"/>
    <property type="match status" value="1"/>
</dbReference>
<evidence type="ECO:0000256" key="1">
    <source>
        <dbReference type="PROSITE-ProRule" id="PRU00325"/>
    </source>
</evidence>
<keyword evidence="1" id="KW-0863">Zinc-finger</keyword>
<reference evidence="3" key="1">
    <citation type="journal article" date="2023" name="G3 (Bethesda)">
        <title>Whole genome assembly and annotation of the endangered Caribbean coral Acropora cervicornis.</title>
        <authorList>
            <person name="Selwyn J.D."/>
            <person name="Vollmer S.V."/>
        </authorList>
    </citation>
    <scope>NUCLEOTIDE SEQUENCE</scope>
    <source>
        <strain evidence="3">K2</strain>
    </source>
</reference>
<reference evidence="3" key="2">
    <citation type="journal article" date="2023" name="Science">
        <title>Genomic signatures of disease resistance in endangered staghorn corals.</title>
        <authorList>
            <person name="Vollmer S.V."/>
            <person name="Selwyn J.D."/>
            <person name="Despard B.A."/>
            <person name="Roesel C.L."/>
        </authorList>
    </citation>
    <scope>NUCLEOTIDE SEQUENCE</scope>
    <source>
        <strain evidence="3">K2</strain>
    </source>
</reference>
<dbReference type="PANTHER" id="PTHR22619">
    <property type="entry name" value="ZINC FINGER SWIM DOMAIN CONTAINING PROTEIN 4, 5, 6"/>
    <property type="match status" value="1"/>
</dbReference>
<organism evidence="3 4">
    <name type="scientific">Acropora cervicornis</name>
    <name type="common">Staghorn coral</name>
    <dbReference type="NCBI Taxonomy" id="6130"/>
    <lineage>
        <taxon>Eukaryota</taxon>
        <taxon>Metazoa</taxon>
        <taxon>Cnidaria</taxon>
        <taxon>Anthozoa</taxon>
        <taxon>Hexacorallia</taxon>
        <taxon>Scleractinia</taxon>
        <taxon>Astrocoeniina</taxon>
        <taxon>Acroporidae</taxon>
        <taxon>Acropora</taxon>
    </lineage>
</organism>
<sequence length="740" mass="82737">MELWYQWEENTEERLSFDDSDRFEEDSLCSWASEPESLCNNWRGWKRNSQTGVEMNSELGESKFDSLMEICARTVAKHLPFEAVERAYPQIPEQLQLRIAFWSFPPFEEDVRLYSCLANGSPDKFNEGEKLLNVQAVKDALQIGFHLSATVHQPYGLNCQSKGTFNVAVTFDRGRITSCYCTCQKSASWCAHLLPTAQRLLDELLSSQESVINLVQGAPDPTAGPSEADYSKWCLDEASLHENIKRMSNLLRPLRGREPEGMWNLLSIVRELFHRGDLNAVNLLVILTEECLANDQVMVWWFDSRSQASGNSLSHSVGNRGNTNAASNEATKHACAGFCDELVSLWRLAVLNPKLTDAEREEMKLQLQEWHDKALARGGQAEMLWSSAEVLGDHRVLLSPFYPLIQPNLPSPLIIVIGRGGGHVVSQTAVSCFPGFLAAIEACDLDWRNEELGLESEDKVLQVTPPRTHPCAGVCYPEAGKHTETVHPHKHQENAANSPVSDVSVAVQDMNEDLEVLCARTEALHVHGYREMAGKLAVKLAENILNNGNNLVPFSHSGGTRNKRRSPGKGSFARSIFVKAAFLCSVLEDDLHLHHLAFRVGMMGLEMPRQPARSKALEVKLCYQESELVTLLKRLPLGLAELAVIREKAELLLQGKLKRGEAVLPIMLATFIFDVLCPCSSGSSKRQVTGKLCETNKEDEALGFKAALYALGTMHDHNSFSTTHSWMFFFFSQMFFFSHS</sequence>
<dbReference type="AlphaFoldDB" id="A0AAD9PZA5"/>
<keyword evidence="1" id="KW-0479">Metal-binding</keyword>
<evidence type="ECO:0000313" key="3">
    <source>
        <dbReference type="EMBL" id="KAK2551835.1"/>
    </source>
</evidence>
<dbReference type="GO" id="GO:0031462">
    <property type="term" value="C:Cul2-RING ubiquitin ligase complex"/>
    <property type="evidence" value="ECO:0007669"/>
    <property type="project" value="TreeGrafter"/>
</dbReference>